<gene>
    <name evidence="2" type="ORF">EEDITHA_LOCUS7186</name>
</gene>
<protein>
    <submittedName>
        <fullName evidence="2">Uncharacterized protein</fullName>
    </submittedName>
</protein>
<feature type="compositionally biased region" description="Polar residues" evidence="1">
    <location>
        <begin position="107"/>
        <end position="127"/>
    </location>
</feature>
<reference evidence="2" key="1">
    <citation type="submission" date="2022-03" db="EMBL/GenBank/DDBJ databases">
        <authorList>
            <person name="Tunstrom K."/>
        </authorList>
    </citation>
    <scope>NUCLEOTIDE SEQUENCE</scope>
</reference>
<feature type="compositionally biased region" description="Gly residues" evidence="1">
    <location>
        <begin position="159"/>
        <end position="175"/>
    </location>
</feature>
<evidence type="ECO:0000313" key="2">
    <source>
        <dbReference type="EMBL" id="CAH2091309.1"/>
    </source>
</evidence>
<dbReference type="AlphaFoldDB" id="A0AAU9TUK1"/>
<dbReference type="Proteomes" id="UP001153954">
    <property type="component" value="Unassembled WGS sequence"/>
</dbReference>
<organism evidence="2 3">
    <name type="scientific">Euphydryas editha</name>
    <name type="common">Edith's checkerspot</name>
    <dbReference type="NCBI Taxonomy" id="104508"/>
    <lineage>
        <taxon>Eukaryota</taxon>
        <taxon>Metazoa</taxon>
        <taxon>Ecdysozoa</taxon>
        <taxon>Arthropoda</taxon>
        <taxon>Hexapoda</taxon>
        <taxon>Insecta</taxon>
        <taxon>Pterygota</taxon>
        <taxon>Neoptera</taxon>
        <taxon>Endopterygota</taxon>
        <taxon>Lepidoptera</taxon>
        <taxon>Glossata</taxon>
        <taxon>Ditrysia</taxon>
        <taxon>Papilionoidea</taxon>
        <taxon>Nymphalidae</taxon>
        <taxon>Nymphalinae</taxon>
        <taxon>Euphydryas</taxon>
    </lineage>
</organism>
<evidence type="ECO:0000256" key="1">
    <source>
        <dbReference type="SAM" id="MobiDB-lite"/>
    </source>
</evidence>
<feature type="region of interest" description="Disordered" evidence="1">
    <location>
        <begin position="107"/>
        <end position="136"/>
    </location>
</feature>
<keyword evidence="3" id="KW-1185">Reference proteome</keyword>
<comment type="caution">
    <text evidence="2">The sequence shown here is derived from an EMBL/GenBank/DDBJ whole genome shotgun (WGS) entry which is preliminary data.</text>
</comment>
<feature type="region of interest" description="Disordered" evidence="1">
    <location>
        <begin position="156"/>
        <end position="175"/>
    </location>
</feature>
<accession>A0AAU9TUK1</accession>
<sequence length="283" mass="30512">MEKEFIVEVVQNCPNPACRYYKNQLEMTQKSIQQHLSQQPTYIPEAGSTALPDSAAVERLLRGAALPQDYQLPIAPHIAALSNLAGEKSERRAEKLSQQMLIQQNRSLGHQSSMDKYSHQRSSSHSGLDTKSKHHYSDEHKLTDFLRANLESLESLSSGGAGERGAGGAGGAGGGGGAGGAVGGGAGGAAGAAGGQERVVRAFAELARNLQRMRPCVRPAMCKPYGKQSEQLQKILLDTIQLVQSLRSYLPPPHIQVTSWKNDDKLRSSNMEELESRKIVSGN</sequence>
<proteinExistence type="predicted"/>
<dbReference type="EMBL" id="CAKOGL010000010">
    <property type="protein sequence ID" value="CAH2091309.1"/>
    <property type="molecule type" value="Genomic_DNA"/>
</dbReference>
<evidence type="ECO:0000313" key="3">
    <source>
        <dbReference type="Proteomes" id="UP001153954"/>
    </source>
</evidence>
<name>A0AAU9TUK1_EUPED</name>